<sequence length="198" mass="21581">MGNSGEMKRFVKKHGQDAGRESKMNASKGGLERTETDGDTVAAGAIQLRSPSNQSSEPLYHIVAFDDNLQRPEGGRGVSSTALNDDKCQYIRHFNCGKRAFSDLLSRLSLHTDSNGRNGTISPLLCYSHLASLTSTVEWRRIPDSIGLAPTRFLARWMDAGSDVPCKSVEVVDCRAGRFSLHFISAAIHAILSASQRS</sequence>
<dbReference type="AlphaFoldDB" id="A0A167ZTY9"/>
<protein>
    <submittedName>
        <fullName evidence="2">Uncharacterized protein</fullName>
    </submittedName>
</protein>
<name>A0A167ZTY9_9EURO</name>
<feature type="region of interest" description="Disordered" evidence="1">
    <location>
        <begin position="1"/>
        <end position="38"/>
    </location>
</feature>
<accession>A0A167ZTY9</accession>
<feature type="compositionally biased region" description="Basic and acidic residues" evidence="1">
    <location>
        <begin position="1"/>
        <end position="23"/>
    </location>
</feature>
<reference evidence="2 3" key="1">
    <citation type="journal article" date="2016" name="Genome Biol. Evol.">
        <title>Divergent and convergent evolution of fungal pathogenicity.</title>
        <authorList>
            <person name="Shang Y."/>
            <person name="Xiao G."/>
            <person name="Zheng P."/>
            <person name="Cen K."/>
            <person name="Zhan S."/>
            <person name="Wang C."/>
        </authorList>
    </citation>
    <scope>NUCLEOTIDE SEQUENCE [LARGE SCALE GENOMIC DNA]</scope>
    <source>
        <strain evidence="2 3">ARSEF 7405</strain>
    </source>
</reference>
<organism evidence="2 3">
    <name type="scientific">Ascosphaera apis ARSEF 7405</name>
    <dbReference type="NCBI Taxonomy" id="392613"/>
    <lineage>
        <taxon>Eukaryota</taxon>
        <taxon>Fungi</taxon>
        <taxon>Dikarya</taxon>
        <taxon>Ascomycota</taxon>
        <taxon>Pezizomycotina</taxon>
        <taxon>Eurotiomycetes</taxon>
        <taxon>Eurotiomycetidae</taxon>
        <taxon>Onygenales</taxon>
        <taxon>Ascosphaeraceae</taxon>
        <taxon>Ascosphaera</taxon>
    </lineage>
</organism>
<comment type="caution">
    <text evidence="2">The sequence shown here is derived from an EMBL/GenBank/DDBJ whole genome shotgun (WGS) entry which is preliminary data.</text>
</comment>
<proteinExistence type="predicted"/>
<dbReference type="EMBL" id="AZGZ01000009">
    <property type="protein sequence ID" value="KZZ93091.1"/>
    <property type="molecule type" value="Genomic_DNA"/>
</dbReference>
<gene>
    <name evidence="2" type="ORF">AAP_02557</name>
</gene>
<evidence type="ECO:0000313" key="2">
    <source>
        <dbReference type="EMBL" id="KZZ93091.1"/>
    </source>
</evidence>
<keyword evidence="3" id="KW-1185">Reference proteome</keyword>
<evidence type="ECO:0000256" key="1">
    <source>
        <dbReference type="SAM" id="MobiDB-lite"/>
    </source>
</evidence>
<dbReference type="Proteomes" id="UP000242877">
    <property type="component" value="Unassembled WGS sequence"/>
</dbReference>
<dbReference type="VEuPathDB" id="FungiDB:AAP_02557"/>
<evidence type="ECO:0000313" key="3">
    <source>
        <dbReference type="Proteomes" id="UP000242877"/>
    </source>
</evidence>